<evidence type="ECO:0000256" key="1">
    <source>
        <dbReference type="ARBA" id="ARBA00001974"/>
    </source>
</evidence>
<dbReference type="SUPFAM" id="SSF56176">
    <property type="entry name" value="FAD-binding/transporter-associated domain-like"/>
    <property type="match status" value="1"/>
</dbReference>
<dbReference type="InterPro" id="IPR016166">
    <property type="entry name" value="FAD-bd_PCMH"/>
</dbReference>
<comment type="similarity">
    <text evidence="19">Belongs to the MurB family.</text>
</comment>
<gene>
    <name evidence="19" type="primary">murB</name>
    <name evidence="21" type="ORF">C8E02_2536</name>
</gene>
<comment type="subcellular location">
    <subcellularLocation>
        <location evidence="3 19">Cytoplasm</location>
    </subcellularLocation>
</comment>
<feature type="active site" evidence="19">
    <location>
        <position position="334"/>
    </location>
</feature>
<keyword evidence="11 19" id="KW-0521">NADP</keyword>
<evidence type="ECO:0000256" key="11">
    <source>
        <dbReference type="ARBA" id="ARBA00022857"/>
    </source>
</evidence>
<dbReference type="NCBIfam" id="NF010478">
    <property type="entry name" value="PRK13903.1"/>
    <property type="match status" value="1"/>
</dbReference>
<dbReference type="UniPathway" id="UPA00219"/>
<dbReference type="InterPro" id="IPR016169">
    <property type="entry name" value="FAD-bd_PCMH_sub2"/>
</dbReference>
<evidence type="ECO:0000256" key="9">
    <source>
        <dbReference type="ARBA" id="ARBA00022630"/>
    </source>
</evidence>
<accession>A0A495B846</accession>
<dbReference type="NCBIfam" id="TIGR00179">
    <property type="entry name" value="murB"/>
    <property type="match status" value="1"/>
</dbReference>
<comment type="function">
    <text evidence="2 19">Cell wall formation.</text>
</comment>
<evidence type="ECO:0000256" key="19">
    <source>
        <dbReference type="HAMAP-Rule" id="MF_00037"/>
    </source>
</evidence>
<dbReference type="RefSeq" id="WP_120811130.1">
    <property type="nucleotide sequence ID" value="NZ_RBID01000016.1"/>
</dbReference>
<dbReference type="GO" id="GO:0071949">
    <property type="term" value="F:FAD binding"/>
    <property type="evidence" value="ECO:0007669"/>
    <property type="project" value="InterPro"/>
</dbReference>
<comment type="catalytic activity">
    <reaction evidence="18 19">
        <text>UDP-N-acetyl-alpha-D-muramate + NADP(+) = UDP-N-acetyl-3-O-(1-carboxyvinyl)-alpha-D-glucosamine + NADPH + H(+)</text>
        <dbReference type="Rhea" id="RHEA:12248"/>
        <dbReference type="ChEBI" id="CHEBI:15378"/>
        <dbReference type="ChEBI" id="CHEBI:57783"/>
        <dbReference type="ChEBI" id="CHEBI:58349"/>
        <dbReference type="ChEBI" id="CHEBI:68483"/>
        <dbReference type="ChEBI" id="CHEBI:70757"/>
        <dbReference type="EC" id="1.3.1.98"/>
    </reaction>
</comment>
<dbReference type="Gene3D" id="3.30.465.10">
    <property type="match status" value="1"/>
</dbReference>
<dbReference type="InterPro" id="IPR006094">
    <property type="entry name" value="Oxid_FAD_bind_N"/>
</dbReference>
<keyword evidence="12 19" id="KW-0133">Cell shape</keyword>
<dbReference type="InterPro" id="IPR011601">
    <property type="entry name" value="MurB_C"/>
</dbReference>
<dbReference type="EC" id="1.3.1.98" evidence="5 19"/>
<dbReference type="SUPFAM" id="SSF56194">
    <property type="entry name" value="Uridine diphospho-N-Acetylenolpyruvylglucosamine reductase, MurB, C-terminal domain"/>
    <property type="match status" value="1"/>
</dbReference>
<evidence type="ECO:0000256" key="4">
    <source>
        <dbReference type="ARBA" id="ARBA00004752"/>
    </source>
</evidence>
<comment type="pathway">
    <text evidence="4 19">Cell wall biogenesis; peptidoglycan biosynthesis.</text>
</comment>
<evidence type="ECO:0000256" key="12">
    <source>
        <dbReference type="ARBA" id="ARBA00022960"/>
    </source>
</evidence>
<evidence type="ECO:0000256" key="16">
    <source>
        <dbReference type="ARBA" id="ARBA00023316"/>
    </source>
</evidence>
<keyword evidence="8 19" id="KW-0132">Cell division</keyword>
<dbReference type="GO" id="GO:0005829">
    <property type="term" value="C:cytosol"/>
    <property type="evidence" value="ECO:0007669"/>
    <property type="project" value="TreeGrafter"/>
</dbReference>
<dbReference type="InterPro" id="IPR003170">
    <property type="entry name" value="MurB"/>
</dbReference>
<evidence type="ECO:0000313" key="22">
    <source>
        <dbReference type="Proteomes" id="UP000279384"/>
    </source>
</evidence>
<evidence type="ECO:0000256" key="17">
    <source>
        <dbReference type="ARBA" id="ARBA00031026"/>
    </source>
</evidence>
<sequence>MTITFQQHVSLQPFNTFGIAASARRYTELQQLSQLPALLTELDGPVLWLGGGSNLLLRDDYPGTVVRILLKGIHLLADDGDSVVIEAAAGENWHDFVCHTLQQGWCGLENLSLIPGTVGASPIQNIGAYGVEVKDCITEVVCADLQHGGAAVTLANADCHFAYRDSVFKQHAGRYLVTAVRFRLSRHAHSKTGYGDIAQQLQAMGISGTPTAQEVSCAVIAIRQSKLPDPAQLGNAGSFFKNPIVDNEQAAALLARFPALPHYPAGEGKVKLAAGWLIDQAGLKGYRDGDAGVHAKQALVLVNYGQASGRQIAALAAKVQATVLARYGVALEAEPIMP</sequence>
<evidence type="ECO:0000256" key="14">
    <source>
        <dbReference type="ARBA" id="ARBA00023002"/>
    </source>
</evidence>
<feature type="active site" evidence="19">
    <location>
        <position position="164"/>
    </location>
</feature>
<evidence type="ECO:0000256" key="6">
    <source>
        <dbReference type="ARBA" id="ARBA00015188"/>
    </source>
</evidence>
<dbReference type="PANTHER" id="PTHR21071">
    <property type="entry name" value="UDP-N-ACETYLENOLPYRUVOYLGLUCOSAMINE REDUCTASE"/>
    <property type="match status" value="1"/>
</dbReference>
<keyword evidence="16 19" id="KW-0961">Cell wall biogenesis/degradation</keyword>
<comment type="cofactor">
    <cofactor evidence="1 19">
        <name>FAD</name>
        <dbReference type="ChEBI" id="CHEBI:57692"/>
    </cofactor>
</comment>
<evidence type="ECO:0000256" key="3">
    <source>
        <dbReference type="ARBA" id="ARBA00004496"/>
    </source>
</evidence>
<dbReference type="InterPro" id="IPR036635">
    <property type="entry name" value="MurB_C_sf"/>
</dbReference>
<dbReference type="GO" id="GO:0071555">
    <property type="term" value="P:cell wall organization"/>
    <property type="evidence" value="ECO:0007669"/>
    <property type="project" value="UniProtKB-KW"/>
</dbReference>
<comment type="caution">
    <text evidence="21">The sequence shown here is derived from an EMBL/GenBank/DDBJ whole genome shotgun (WGS) entry which is preliminary data.</text>
</comment>
<keyword evidence="7 19" id="KW-0963">Cytoplasm</keyword>
<dbReference type="EMBL" id="RBID01000016">
    <property type="protein sequence ID" value="RKQ57079.1"/>
    <property type="molecule type" value="Genomic_DNA"/>
</dbReference>
<evidence type="ECO:0000313" key="21">
    <source>
        <dbReference type="EMBL" id="RKQ57079.1"/>
    </source>
</evidence>
<dbReference type="Pfam" id="PF02873">
    <property type="entry name" value="MurB_C"/>
    <property type="match status" value="1"/>
</dbReference>
<evidence type="ECO:0000259" key="20">
    <source>
        <dbReference type="PROSITE" id="PS51387"/>
    </source>
</evidence>
<keyword evidence="13 19" id="KW-0573">Peptidoglycan synthesis</keyword>
<evidence type="ECO:0000256" key="8">
    <source>
        <dbReference type="ARBA" id="ARBA00022618"/>
    </source>
</evidence>
<dbReference type="Gene3D" id="3.30.43.10">
    <property type="entry name" value="Uridine Diphospho-n-acetylenolpyruvylglucosamine Reductase, domain 2"/>
    <property type="match status" value="1"/>
</dbReference>
<evidence type="ECO:0000256" key="7">
    <source>
        <dbReference type="ARBA" id="ARBA00022490"/>
    </source>
</evidence>
<organism evidence="21 22">
    <name type="scientific">Vogesella indigofera</name>
    <name type="common">Pseudomonas indigofera</name>
    <dbReference type="NCBI Taxonomy" id="45465"/>
    <lineage>
        <taxon>Bacteria</taxon>
        <taxon>Pseudomonadati</taxon>
        <taxon>Pseudomonadota</taxon>
        <taxon>Betaproteobacteria</taxon>
        <taxon>Neisseriales</taxon>
        <taxon>Chromobacteriaceae</taxon>
        <taxon>Vogesella</taxon>
    </lineage>
</organism>
<dbReference type="GO" id="GO:0008360">
    <property type="term" value="P:regulation of cell shape"/>
    <property type="evidence" value="ECO:0007669"/>
    <property type="project" value="UniProtKB-KW"/>
</dbReference>
<name>A0A495B846_VOGIN</name>
<feature type="domain" description="FAD-binding PCMH-type" evidence="20">
    <location>
        <begin position="16"/>
        <end position="187"/>
    </location>
</feature>
<dbReference type="InterPro" id="IPR036318">
    <property type="entry name" value="FAD-bd_PCMH-like_sf"/>
</dbReference>
<dbReference type="Proteomes" id="UP000279384">
    <property type="component" value="Unassembled WGS sequence"/>
</dbReference>
<keyword evidence="9 19" id="KW-0285">Flavoprotein</keyword>
<feature type="active site" description="Proton donor" evidence="19">
    <location>
        <position position="238"/>
    </location>
</feature>
<dbReference type="InterPro" id="IPR016167">
    <property type="entry name" value="FAD-bd_PCMH_sub1"/>
</dbReference>
<evidence type="ECO:0000256" key="2">
    <source>
        <dbReference type="ARBA" id="ARBA00003921"/>
    </source>
</evidence>
<dbReference type="NCBIfam" id="NF000755">
    <property type="entry name" value="PRK00046.1"/>
    <property type="match status" value="1"/>
</dbReference>
<evidence type="ECO:0000256" key="13">
    <source>
        <dbReference type="ARBA" id="ARBA00022984"/>
    </source>
</evidence>
<dbReference type="AlphaFoldDB" id="A0A495B846"/>
<dbReference type="HAMAP" id="MF_00037">
    <property type="entry name" value="MurB"/>
    <property type="match status" value="1"/>
</dbReference>
<reference evidence="21 22" key="1">
    <citation type="submission" date="2018-10" db="EMBL/GenBank/DDBJ databases">
        <title>Genomic Encyclopedia of Type Strains, Phase IV (KMG-IV): sequencing the most valuable type-strain genomes for metagenomic binning, comparative biology and taxonomic classification.</title>
        <authorList>
            <person name="Goeker M."/>
        </authorList>
    </citation>
    <scope>NUCLEOTIDE SEQUENCE [LARGE SCALE GENOMIC DNA]</scope>
    <source>
        <strain evidence="21 22">DSM 3303</strain>
    </source>
</reference>
<evidence type="ECO:0000256" key="15">
    <source>
        <dbReference type="ARBA" id="ARBA00023306"/>
    </source>
</evidence>
<keyword evidence="14 19" id="KW-0560">Oxidoreductase</keyword>
<dbReference type="GO" id="GO:0009252">
    <property type="term" value="P:peptidoglycan biosynthetic process"/>
    <property type="evidence" value="ECO:0007669"/>
    <property type="project" value="UniProtKB-UniRule"/>
</dbReference>
<keyword evidence="10 19" id="KW-0274">FAD</keyword>
<dbReference type="Pfam" id="PF01565">
    <property type="entry name" value="FAD_binding_4"/>
    <property type="match status" value="1"/>
</dbReference>
<protein>
    <recommendedName>
        <fullName evidence="6 19">UDP-N-acetylenolpyruvoylglucosamine reductase</fullName>
        <ecNumber evidence="5 19">1.3.1.98</ecNumber>
    </recommendedName>
    <alternativeName>
        <fullName evidence="17 19">UDP-N-acetylmuramate dehydrogenase</fullName>
    </alternativeName>
</protein>
<dbReference type="PROSITE" id="PS51387">
    <property type="entry name" value="FAD_PCMH"/>
    <property type="match status" value="1"/>
</dbReference>
<keyword evidence="15 19" id="KW-0131">Cell cycle</keyword>
<proteinExistence type="inferred from homology"/>
<dbReference type="GO" id="GO:0008762">
    <property type="term" value="F:UDP-N-acetylmuramate dehydrogenase activity"/>
    <property type="evidence" value="ECO:0007669"/>
    <property type="project" value="UniProtKB-UniRule"/>
</dbReference>
<evidence type="ECO:0000256" key="5">
    <source>
        <dbReference type="ARBA" id="ARBA00012518"/>
    </source>
</evidence>
<dbReference type="PANTHER" id="PTHR21071:SF4">
    <property type="entry name" value="UDP-N-ACETYLENOLPYRUVOYLGLUCOSAMINE REDUCTASE"/>
    <property type="match status" value="1"/>
</dbReference>
<evidence type="ECO:0000256" key="18">
    <source>
        <dbReference type="ARBA" id="ARBA00048914"/>
    </source>
</evidence>
<dbReference type="GO" id="GO:0051301">
    <property type="term" value="P:cell division"/>
    <property type="evidence" value="ECO:0007669"/>
    <property type="project" value="UniProtKB-KW"/>
</dbReference>
<evidence type="ECO:0000256" key="10">
    <source>
        <dbReference type="ARBA" id="ARBA00022827"/>
    </source>
</evidence>
<dbReference type="Gene3D" id="3.90.78.10">
    <property type="entry name" value="UDP-N-acetylenolpyruvoylglucosamine reductase, C-terminal domain"/>
    <property type="match status" value="1"/>
</dbReference>